<sequence>MHLYTSTIPSGNAYKVELLLAHLKIQYETTSLNILSTPSETRKPEFLTINPNGRIPVLVLDDGTPLAESNAILFYLAEETPYLPSTKLGRAHVLQWLFFEQYSHEPYIAVWKFCTYWGGFGSRSEDEIAKLKTRGQDALDIMEKHLEGKTFLADEMFSIADIALYAYTSAAEAIGFSVGENVKKWLKRVEEREGHVRINKDPTGKCPL</sequence>
<dbReference type="EMBL" id="ML994629">
    <property type="protein sequence ID" value="KAF2186785.1"/>
    <property type="molecule type" value="Genomic_DNA"/>
</dbReference>
<dbReference type="GO" id="GO:0016740">
    <property type="term" value="F:transferase activity"/>
    <property type="evidence" value="ECO:0007669"/>
    <property type="project" value="UniProtKB-KW"/>
</dbReference>
<dbReference type="PROSITE" id="PS50404">
    <property type="entry name" value="GST_NTER"/>
    <property type="match status" value="1"/>
</dbReference>
<dbReference type="AlphaFoldDB" id="A0A6A6E700"/>
<dbReference type="Pfam" id="PF13409">
    <property type="entry name" value="GST_N_2"/>
    <property type="match status" value="1"/>
</dbReference>
<dbReference type="PANTHER" id="PTHR44051">
    <property type="entry name" value="GLUTATHIONE S-TRANSFERASE-RELATED"/>
    <property type="match status" value="1"/>
</dbReference>
<dbReference type="InterPro" id="IPR036282">
    <property type="entry name" value="Glutathione-S-Trfase_C_sf"/>
</dbReference>
<dbReference type="PANTHER" id="PTHR44051:SF2">
    <property type="entry name" value="HYPOTHETICAL GLUTATHIONE S-TRANSFERASE LIKE PROTEIN"/>
    <property type="match status" value="1"/>
</dbReference>
<dbReference type="SUPFAM" id="SSF47616">
    <property type="entry name" value="GST C-terminal domain-like"/>
    <property type="match status" value="1"/>
</dbReference>
<dbReference type="SUPFAM" id="SSF52833">
    <property type="entry name" value="Thioredoxin-like"/>
    <property type="match status" value="1"/>
</dbReference>
<name>A0A6A6E700_9PEZI</name>
<feature type="domain" description="GST N-terminal" evidence="2">
    <location>
        <begin position="1"/>
        <end position="84"/>
    </location>
</feature>
<evidence type="ECO:0000256" key="1">
    <source>
        <dbReference type="ARBA" id="ARBA00007409"/>
    </source>
</evidence>
<dbReference type="Pfam" id="PF00043">
    <property type="entry name" value="GST_C"/>
    <property type="match status" value="1"/>
</dbReference>
<protein>
    <submittedName>
        <fullName evidence="4">Glutathione S-transferase</fullName>
    </submittedName>
</protein>
<evidence type="ECO:0000259" key="3">
    <source>
        <dbReference type="PROSITE" id="PS50405"/>
    </source>
</evidence>
<comment type="similarity">
    <text evidence="1">Belongs to the GST superfamily.</text>
</comment>
<keyword evidence="4" id="KW-0808">Transferase</keyword>
<dbReference type="SFLD" id="SFLDS00019">
    <property type="entry name" value="Glutathione_Transferase_(cytos"/>
    <property type="match status" value="1"/>
</dbReference>
<dbReference type="InterPro" id="IPR004046">
    <property type="entry name" value="GST_C"/>
</dbReference>
<gene>
    <name evidence="4" type="ORF">K469DRAFT_706773</name>
</gene>
<dbReference type="InterPro" id="IPR004045">
    <property type="entry name" value="Glutathione_S-Trfase_N"/>
</dbReference>
<organism evidence="4 5">
    <name type="scientific">Zopfia rhizophila CBS 207.26</name>
    <dbReference type="NCBI Taxonomy" id="1314779"/>
    <lineage>
        <taxon>Eukaryota</taxon>
        <taxon>Fungi</taxon>
        <taxon>Dikarya</taxon>
        <taxon>Ascomycota</taxon>
        <taxon>Pezizomycotina</taxon>
        <taxon>Dothideomycetes</taxon>
        <taxon>Dothideomycetes incertae sedis</taxon>
        <taxon>Zopfiaceae</taxon>
        <taxon>Zopfia</taxon>
    </lineage>
</organism>
<dbReference type="Proteomes" id="UP000800200">
    <property type="component" value="Unassembled WGS sequence"/>
</dbReference>
<reference evidence="4" key="1">
    <citation type="journal article" date="2020" name="Stud. Mycol.">
        <title>101 Dothideomycetes genomes: a test case for predicting lifestyles and emergence of pathogens.</title>
        <authorList>
            <person name="Haridas S."/>
            <person name="Albert R."/>
            <person name="Binder M."/>
            <person name="Bloem J."/>
            <person name="Labutti K."/>
            <person name="Salamov A."/>
            <person name="Andreopoulos B."/>
            <person name="Baker S."/>
            <person name="Barry K."/>
            <person name="Bills G."/>
            <person name="Bluhm B."/>
            <person name="Cannon C."/>
            <person name="Castanera R."/>
            <person name="Culley D."/>
            <person name="Daum C."/>
            <person name="Ezra D."/>
            <person name="Gonzalez J."/>
            <person name="Henrissat B."/>
            <person name="Kuo A."/>
            <person name="Liang C."/>
            <person name="Lipzen A."/>
            <person name="Lutzoni F."/>
            <person name="Magnuson J."/>
            <person name="Mondo S."/>
            <person name="Nolan M."/>
            <person name="Ohm R."/>
            <person name="Pangilinan J."/>
            <person name="Park H.-J."/>
            <person name="Ramirez L."/>
            <person name="Alfaro M."/>
            <person name="Sun H."/>
            <person name="Tritt A."/>
            <person name="Yoshinaga Y."/>
            <person name="Zwiers L.-H."/>
            <person name="Turgeon B."/>
            <person name="Goodwin S."/>
            <person name="Spatafora J."/>
            <person name="Crous P."/>
            <person name="Grigoriev I."/>
        </authorList>
    </citation>
    <scope>NUCLEOTIDE SEQUENCE</scope>
    <source>
        <strain evidence="4">CBS 207.26</strain>
    </source>
</reference>
<dbReference type="Gene3D" id="1.20.1050.10">
    <property type="match status" value="1"/>
</dbReference>
<dbReference type="SFLD" id="SFLDG01151">
    <property type="entry name" value="Main.2:_Nu-like"/>
    <property type="match status" value="1"/>
</dbReference>
<evidence type="ECO:0000259" key="2">
    <source>
        <dbReference type="PROSITE" id="PS50404"/>
    </source>
</evidence>
<evidence type="ECO:0000313" key="4">
    <source>
        <dbReference type="EMBL" id="KAF2186785.1"/>
    </source>
</evidence>
<dbReference type="InterPro" id="IPR036249">
    <property type="entry name" value="Thioredoxin-like_sf"/>
</dbReference>
<dbReference type="OrthoDB" id="422574at2759"/>
<dbReference type="CDD" id="cd03056">
    <property type="entry name" value="GST_N_4"/>
    <property type="match status" value="1"/>
</dbReference>
<evidence type="ECO:0000313" key="5">
    <source>
        <dbReference type="Proteomes" id="UP000800200"/>
    </source>
</evidence>
<keyword evidence="5" id="KW-1185">Reference proteome</keyword>
<feature type="domain" description="GST C-terminal" evidence="3">
    <location>
        <begin position="86"/>
        <end position="208"/>
    </location>
</feature>
<proteinExistence type="inferred from homology"/>
<dbReference type="InterPro" id="IPR010987">
    <property type="entry name" value="Glutathione-S-Trfase_C-like"/>
</dbReference>
<accession>A0A6A6E700</accession>
<dbReference type="InterPro" id="IPR040079">
    <property type="entry name" value="Glutathione_S-Trfase"/>
</dbReference>
<dbReference type="Gene3D" id="3.40.30.10">
    <property type="entry name" value="Glutaredoxin"/>
    <property type="match status" value="1"/>
</dbReference>
<dbReference type="PROSITE" id="PS50405">
    <property type="entry name" value="GST_CTER"/>
    <property type="match status" value="1"/>
</dbReference>
<dbReference type="SFLD" id="SFLDG00358">
    <property type="entry name" value="Main_(cytGST)"/>
    <property type="match status" value="1"/>
</dbReference>